<dbReference type="EMBL" id="CP016303">
    <property type="protein sequence ID" value="ASX25874.1"/>
    <property type="molecule type" value="Genomic_DNA"/>
</dbReference>
<reference evidence="2" key="1">
    <citation type="submission" date="2016-06" db="EMBL/GenBank/DDBJ databases">
        <authorList>
            <person name="Chen W."/>
            <person name="Hasegawa D.K."/>
        </authorList>
    </citation>
    <scope>NUCLEOTIDE SEQUENCE [LARGE SCALE GENOMIC DNA]</scope>
    <source>
        <strain evidence="2">MEAM1</strain>
    </source>
</reference>
<name>A0A249DWG8_9ENTR</name>
<organism evidence="1 2">
    <name type="scientific">Candidatus Hamiltonella defensa</name>
    <name type="common">Bemisia tabaci</name>
    <dbReference type="NCBI Taxonomy" id="672795"/>
    <lineage>
        <taxon>Bacteria</taxon>
        <taxon>Pseudomonadati</taxon>
        <taxon>Pseudomonadota</taxon>
        <taxon>Gammaproteobacteria</taxon>
        <taxon>Enterobacterales</taxon>
        <taxon>Enterobacteriaceae</taxon>
        <taxon>aphid secondary symbionts</taxon>
        <taxon>Candidatus Williamhamiltonella</taxon>
    </lineage>
</organism>
<dbReference type="Pfam" id="PF07030">
    <property type="entry name" value="Phage_Mu_Gp36"/>
    <property type="match status" value="1"/>
</dbReference>
<evidence type="ECO:0000313" key="1">
    <source>
        <dbReference type="EMBL" id="ASX25874.1"/>
    </source>
</evidence>
<dbReference type="OrthoDB" id="9812088at2"/>
<dbReference type="RefSeq" id="WP_016858152.1">
    <property type="nucleotide sequence ID" value="NZ_CP016303.1"/>
</dbReference>
<gene>
    <name evidence="1" type="ORF">BA171_01635</name>
</gene>
<sequence length="144" mass="16637">MPYATLEEMTHRYGEDFLYTIADRNNDDRVDMTAVEHALSDASGLMDSYLSTRYALPLMHFPDLLKRLCVDIAVYWLARDGGGTTEEKRQRYEDAVAWLERLAQGKTELHITGSESETQTPTRTEGVFIQSHPRWFSRNTLRAF</sequence>
<evidence type="ECO:0000313" key="2">
    <source>
        <dbReference type="Proteomes" id="UP000216438"/>
    </source>
</evidence>
<dbReference type="AlphaFoldDB" id="A0A249DWG8"/>
<dbReference type="InterPro" id="IPR009752">
    <property type="entry name" value="Phage_Mu_GpJ"/>
</dbReference>
<reference evidence="1 2" key="2">
    <citation type="submission" date="2017-09" db="EMBL/GenBank/DDBJ databases">
        <title>The genome of whitefly Bemisia tabaci, a global crop pest, provides novel insights into virus transmission, host adaptation and insecticide resistance.</title>
        <authorList>
            <person name="Kaur N."/>
            <person name="Kliot A."/>
            <person name="Pinheiro P.V."/>
            <person name="Luan J."/>
            <person name="Zheng Y."/>
            <person name="Liu W."/>
            <person name="Sun H."/>
            <person name="Yang X."/>
            <person name="Xu Y."/>
            <person name="Luo Y."/>
            <person name="Kruse A."/>
            <person name="Fisher T.W."/>
            <person name="Nelson D.R."/>
            <person name="Elimelech M."/>
            <person name="MacCoss M."/>
            <person name="Johnson R."/>
            <person name="Cohen E."/>
            <person name="Hunter W.B."/>
            <person name="Brown J.K."/>
            <person name="Jander G."/>
            <person name="Cilia M."/>
            <person name="Douglas A.E."/>
            <person name="Ghanim M."/>
            <person name="Simmons A.M."/>
            <person name="Wintermantel W.M."/>
            <person name="Ling K.-S."/>
            <person name="Fei Z."/>
        </authorList>
    </citation>
    <scope>NUCLEOTIDE SEQUENCE [LARGE SCALE GENOMIC DNA]</scope>
    <source>
        <strain evidence="1 2">MEAM1</strain>
    </source>
</reference>
<dbReference type="Proteomes" id="UP000216438">
    <property type="component" value="Chromosome"/>
</dbReference>
<protein>
    <submittedName>
        <fullName evidence="1">Uncharacterized protein</fullName>
    </submittedName>
</protein>
<proteinExistence type="predicted"/>
<accession>A0A249DWG8</accession>